<accession>G0MGW9</accession>
<keyword evidence="4" id="KW-1185">Reference proteome</keyword>
<dbReference type="AlphaFoldDB" id="G0MGW9"/>
<dbReference type="EMBL" id="GL379794">
    <property type="protein sequence ID" value="EGT57993.1"/>
    <property type="molecule type" value="Genomic_DNA"/>
</dbReference>
<feature type="region of interest" description="Disordered" evidence="1">
    <location>
        <begin position="102"/>
        <end position="135"/>
    </location>
</feature>
<feature type="transmembrane region" description="Helical" evidence="2">
    <location>
        <begin position="27"/>
        <end position="47"/>
    </location>
</feature>
<reference evidence="4" key="1">
    <citation type="submission" date="2011-07" db="EMBL/GenBank/DDBJ databases">
        <authorList>
            <consortium name="Caenorhabditis brenneri Sequencing and Analysis Consortium"/>
            <person name="Wilson R.K."/>
        </authorList>
    </citation>
    <scope>NUCLEOTIDE SEQUENCE [LARGE SCALE GENOMIC DNA]</scope>
    <source>
        <strain evidence="4">PB2801</strain>
    </source>
</reference>
<dbReference type="OrthoDB" id="10617805at2759"/>
<dbReference type="OMA" id="CAITYIS"/>
<dbReference type="eggNOG" id="ENOG502TIY3">
    <property type="taxonomic scope" value="Eukaryota"/>
</dbReference>
<sequence length="196" mass="22682">METNQCTWEKPLKEFLGKVFESASTKIMIFNKIAMFWVILLTVLFYAGPEFRYVYRRYRLVKQEFDKFRRAYNRHMFGDEDEEAEETVTGVEDADDELASTAAFEDSSDSANGWDFGSSSNSADSQTDSEDEGYPEMLDVGDDFAQAMAEYRRKQAAIARQREQIRIAETIDFDEYLLSKGLIDESEFGKTLMVEF</sequence>
<dbReference type="HOGENOM" id="CLU_1391356_0_0_1"/>
<protein>
    <submittedName>
        <fullName evidence="3">Uncharacterized protein</fullName>
    </submittedName>
</protein>
<evidence type="ECO:0000256" key="2">
    <source>
        <dbReference type="SAM" id="Phobius"/>
    </source>
</evidence>
<dbReference type="Proteomes" id="UP000008068">
    <property type="component" value="Unassembled WGS sequence"/>
</dbReference>
<name>G0MGW9_CAEBE</name>
<proteinExistence type="predicted"/>
<evidence type="ECO:0000313" key="4">
    <source>
        <dbReference type="Proteomes" id="UP000008068"/>
    </source>
</evidence>
<organism evidence="4">
    <name type="scientific">Caenorhabditis brenneri</name>
    <name type="common">Nematode worm</name>
    <dbReference type="NCBI Taxonomy" id="135651"/>
    <lineage>
        <taxon>Eukaryota</taxon>
        <taxon>Metazoa</taxon>
        <taxon>Ecdysozoa</taxon>
        <taxon>Nematoda</taxon>
        <taxon>Chromadorea</taxon>
        <taxon>Rhabditida</taxon>
        <taxon>Rhabditina</taxon>
        <taxon>Rhabditomorpha</taxon>
        <taxon>Rhabditoidea</taxon>
        <taxon>Rhabditidae</taxon>
        <taxon>Peloderinae</taxon>
        <taxon>Caenorhabditis</taxon>
    </lineage>
</organism>
<evidence type="ECO:0000313" key="3">
    <source>
        <dbReference type="EMBL" id="EGT57993.1"/>
    </source>
</evidence>
<keyword evidence="2" id="KW-0812">Transmembrane</keyword>
<keyword evidence="2" id="KW-0472">Membrane</keyword>
<gene>
    <name evidence="3" type="ORF">CAEBREN_08134</name>
</gene>
<keyword evidence="2" id="KW-1133">Transmembrane helix</keyword>
<dbReference type="InParanoid" id="G0MGW9"/>
<evidence type="ECO:0000256" key="1">
    <source>
        <dbReference type="SAM" id="MobiDB-lite"/>
    </source>
</evidence>
<dbReference type="FunCoup" id="G0MGW9">
    <property type="interactions" value="401"/>
</dbReference>